<dbReference type="Proteomes" id="UP000294028">
    <property type="component" value="Unassembled WGS sequence"/>
</dbReference>
<proteinExistence type="predicted"/>
<sequence length="320" mass="36282">MKATIIGEDEVDVGVEVIDNGEIEHRIVVGHDGKIKSHVQDGYPDDPPKRTNKEDETVSQARRFARWHVYREKGYDTVPNPDNPDRIAAVLLALLGLDDQQFDQYFGMLYEQMASHERADVAPVLDLPQEVYSEEFIVYKQNVYLEESLDAMQDQLTQPATEVFGEENLQEFLQETGDGLVAKARSLVGGGTDEDEDASEEPSIPEADLSIADVSGLDTMYSTPEGYKTIEGEDPVSREPDARIETLPMGYTREQFRYHVGHNLICQIRDCFISMGVEPPAQYRLLGHGKFKYSAKYRDFDFYPDYWDYEANIPGYSSPV</sequence>
<reference evidence="2 3" key="1">
    <citation type="submission" date="2018-12" db="EMBL/GenBank/DDBJ databases">
        <title>Genome analysis provides insights into bioremediation potentialities of Halogeometricum borinquense strain N11.</title>
        <authorList>
            <person name="Najjari A."/>
            <person name="Youssef N."/>
            <person name="Fhoula I."/>
            <person name="Ben Dhia O."/>
            <person name="Mahjoubi M."/>
            <person name="Ouzari H.I."/>
            <person name="Cherif A."/>
        </authorList>
    </citation>
    <scope>NUCLEOTIDE SEQUENCE [LARGE SCALE GENOMIC DNA]</scope>
    <source>
        <strain evidence="2 3">N11</strain>
    </source>
</reference>
<feature type="region of interest" description="Disordered" evidence="1">
    <location>
        <begin position="36"/>
        <end position="58"/>
    </location>
</feature>
<feature type="compositionally biased region" description="Basic and acidic residues" evidence="1">
    <location>
        <begin position="46"/>
        <end position="56"/>
    </location>
</feature>
<evidence type="ECO:0000256" key="1">
    <source>
        <dbReference type="SAM" id="MobiDB-lite"/>
    </source>
</evidence>
<evidence type="ECO:0000313" key="3">
    <source>
        <dbReference type="Proteomes" id="UP000294028"/>
    </source>
</evidence>
<dbReference type="InterPro" id="IPR058264">
    <property type="entry name" value="DUF7958"/>
</dbReference>
<dbReference type="EMBL" id="RZHH01000002">
    <property type="protein sequence ID" value="RYJ13327.1"/>
    <property type="molecule type" value="Genomic_DNA"/>
</dbReference>
<organism evidence="2 3">
    <name type="scientific">Halogeometricum borinquense</name>
    <dbReference type="NCBI Taxonomy" id="60847"/>
    <lineage>
        <taxon>Archaea</taxon>
        <taxon>Methanobacteriati</taxon>
        <taxon>Methanobacteriota</taxon>
        <taxon>Stenosarchaea group</taxon>
        <taxon>Halobacteria</taxon>
        <taxon>Halobacteriales</taxon>
        <taxon>Haloferacaceae</taxon>
        <taxon>Halogeometricum</taxon>
    </lineage>
</organism>
<dbReference type="Pfam" id="PF25858">
    <property type="entry name" value="DUF7958"/>
    <property type="match status" value="1"/>
</dbReference>
<accession>A0A482T920</accession>
<gene>
    <name evidence="2" type="ORF">ELS19_04680</name>
</gene>
<dbReference type="RefSeq" id="WP_129783779.1">
    <property type="nucleotide sequence ID" value="NZ_RZHH01000002.1"/>
</dbReference>
<comment type="caution">
    <text evidence="2">The sequence shown here is derived from an EMBL/GenBank/DDBJ whole genome shotgun (WGS) entry which is preliminary data.</text>
</comment>
<evidence type="ECO:0000313" key="2">
    <source>
        <dbReference type="EMBL" id="RYJ13327.1"/>
    </source>
</evidence>
<protein>
    <submittedName>
        <fullName evidence="2">Uncharacterized protein</fullName>
    </submittedName>
</protein>
<dbReference type="AlphaFoldDB" id="A0A482T920"/>
<name>A0A482T920_9EURY</name>